<dbReference type="eggNOG" id="COG0325">
    <property type="taxonomic scope" value="Bacteria"/>
</dbReference>
<keyword evidence="1 2" id="KW-0663">Pyridoxal phosphate</keyword>
<evidence type="ECO:0000256" key="1">
    <source>
        <dbReference type="ARBA" id="ARBA00022898"/>
    </source>
</evidence>
<comment type="function">
    <text evidence="2">Pyridoxal 5'-phosphate (PLP)-binding protein, which is involved in PLP homeostasis.</text>
</comment>
<evidence type="ECO:0000256" key="4">
    <source>
        <dbReference type="RuleBase" id="RU004514"/>
    </source>
</evidence>
<dbReference type="EMBL" id="ADGQ01000057">
    <property type="protein sequence ID" value="EFM64549.1"/>
    <property type="molecule type" value="Genomic_DNA"/>
</dbReference>
<evidence type="ECO:0000259" key="5">
    <source>
        <dbReference type="Pfam" id="PF01168"/>
    </source>
</evidence>
<proteinExistence type="inferred from homology"/>
<sequence>MSDISVRIDQVKSNIRDASNKVNRNPEEVLLLGVTKTVDVDVIEEALEYGITDVGENKPQELQRKYGLIGNRAKWHQIGTLQTNKVKYIIDKVDLIHSLDRMGLAEEINKRADSIGRDIRCLVQVNVSKEETKHGIYVEDLETFIRECADKFKRIKIVGLMTMAPDSDDEDEVRAIFRKLKEVFENIKNMSIEGVEMKELSMGMSGDYQIAIEEGSTIIRVGTSIFGKRNYNI</sequence>
<dbReference type="Proteomes" id="UP000003244">
    <property type="component" value="Unassembled WGS sequence"/>
</dbReference>
<dbReference type="AlphaFoldDB" id="E0E3M2"/>
<comment type="cofactor">
    <cofactor evidence="3">
        <name>pyridoxal 5'-phosphate</name>
        <dbReference type="ChEBI" id="CHEBI:597326"/>
    </cofactor>
</comment>
<name>E0E3M2_9FIRM</name>
<organism evidence="6 7">
    <name type="scientific">Peptostreptococcus stomatis DSM 17678</name>
    <dbReference type="NCBI Taxonomy" id="596315"/>
    <lineage>
        <taxon>Bacteria</taxon>
        <taxon>Bacillati</taxon>
        <taxon>Bacillota</taxon>
        <taxon>Clostridia</taxon>
        <taxon>Peptostreptococcales</taxon>
        <taxon>Peptostreptococcaceae</taxon>
        <taxon>Peptostreptococcus</taxon>
    </lineage>
</organism>
<evidence type="ECO:0000313" key="6">
    <source>
        <dbReference type="EMBL" id="EFM64549.1"/>
    </source>
</evidence>
<comment type="caution">
    <text evidence="6">The sequence shown here is derived from an EMBL/GenBank/DDBJ whole genome shotgun (WGS) entry which is preliminary data.</text>
</comment>
<dbReference type="FunFam" id="3.20.20.10:FF:000018">
    <property type="entry name" value="Pyridoxal phosphate homeostasis protein"/>
    <property type="match status" value="1"/>
</dbReference>
<dbReference type="Gene3D" id="3.20.20.10">
    <property type="entry name" value="Alanine racemase"/>
    <property type="match status" value="1"/>
</dbReference>
<dbReference type="OrthoDB" id="9804072at2"/>
<protein>
    <recommendedName>
        <fullName evidence="2">Pyridoxal phosphate homeostasis protein</fullName>
        <shortName evidence="2">PLP homeostasis protein</shortName>
    </recommendedName>
</protein>
<dbReference type="NCBIfam" id="TIGR00044">
    <property type="entry name" value="YggS family pyridoxal phosphate-dependent enzyme"/>
    <property type="match status" value="1"/>
</dbReference>
<dbReference type="GeneID" id="84800862"/>
<dbReference type="CDD" id="cd00635">
    <property type="entry name" value="PLPDE_III_YBL036c_like"/>
    <property type="match status" value="1"/>
</dbReference>
<dbReference type="PANTHER" id="PTHR10146:SF14">
    <property type="entry name" value="PYRIDOXAL PHOSPHATE HOMEOSTASIS PROTEIN"/>
    <property type="match status" value="1"/>
</dbReference>
<dbReference type="HAMAP" id="MF_02087">
    <property type="entry name" value="PLP_homeostasis"/>
    <property type="match status" value="1"/>
</dbReference>
<keyword evidence="7" id="KW-1185">Reference proteome</keyword>
<dbReference type="STRING" id="596315.HMPREF0634_0516"/>
<evidence type="ECO:0000313" key="7">
    <source>
        <dbReference type="Proteomes" id="UP000003244"/>
    </source>
</evidence>
<feature type="domain" description="Alanine racemase N-terminal" evidence="5">
    <location>
        <begin position="7"/>
        <end position="228"/>
    </location>
</feature>
<comment type="similarity">
    <text evidence="2 4">Belongs to the pyridoxal phosphate-binding protein YggS/PROSC family.</text>
</comment>
<feature type="modified residue" description="N6-(pyridoxal phosphate)lysine" evidence="2 3">
    <location>
        <position position="36"/>
    </location>
</feature>
<reference evidence="6 7" key="1">
    <citation type="submission" date="2010-08" db="EMBL/GenBank/DDBJ databases">
        <authorList>
            <person name="Harkins D.M."/>
            <person name="Madupu R."/>
            <person name="Durkin A.S."/>
            <person name="Torralba M."/>
            <person name="Methe B."/>
            <person name="Sutton G.G."/>
            <person name="Nelson K.E."/>
        </authorList>
    </citation>
    <scope>NUCLEOTIDE SEQUENCE [LARGE SCALE GENOMIC DNA]</scope>
    <source>
        <strain evidence="6 7">DSM 17678</strain>
    </source>
</reference>
<gene>
    <name evidence="6" type="ORF">HMPREF0634_0516</name>
</gene>
<accession>E0E3M2</accession>
<dbReference type="Pfam" id="PF01168">
    <property type="entry name" value="Ala_racemase_N"/>
    <property type="match status" value="1"/>
</dbReference>
<dbReference type="GO" id="GO:0030170">
    <property type="term" value="F:pyridoxal phosphate binding"/>
    <property type="evidence" value="ECO:0007669"/>
    <property type="project" value="UniProtKB-UniRule"/>
</dbReference>
<dbReference type="PANTHER" id="PTHR10146">
    <property type="entry name" value="PROLINE SYNTHETASE CO-TRANSCRIBED BACTERIAL HOMOLOG PROTEIN"/>
    <property type="match status" value="1"/>
</dbReference>
<dbReference type="InterPro" id="IPR011078">
    <property type="entry name" value="PyrdxlP_homeostasis"/>
</dbReference>
<dbReference type="InterPro" id="IPR001608">
    <property type="entry name" value="Ala_racemase_N"/>
</dbReference>
<dbReference type="SUPFAM" id="SSF51419">
    <property type="entry name" value="PLP-binding barrel"/>
    <property type="match status" value="1"/>
</dbReference>
<evidence type="ECO:0000256" key="3">
    <source>
        <dbReference type="PIRSR" id="PIRSR004848-1"/>
    </source>
</evidence>
<dbReference type="RefSeq" id="WP_007789863.1">
    <property type="nucleotide sequence ID" value="NZ_ADGQ01000057.1"/>
</dbReference>
<dbReference type="PIRSF" id="PIRSF004848">
    <property type="entry name" value="YBL036c_PLPDEIII"/>
    <property type="match status" value="1"/>
</dbReference>
<dbReference type="InterPro" id="IPR029066">
    <property type="entry name" value="PLP-binding_barrel"/>
</dbReference>
<evidence type="ECO:0000256" key="2">
    <source>
        <dbReference type="HAMAP-Rule" id="MF_02087"/>
    </source>
</evidence>